<dbReference type="InterPro" id="IPR039569">
    <property type="entry name" value="FAS1-like_DH_region"/>
</dbReference>
<feature type="non-terminal residue" evidence="2">
    <location>
        <position position="1"/>
    </location>
</feature>
<dbReference type="EMBL" id="UINC01017976">
    <property type="protein sequence ID" value="SVA75082.1"/>
    <property type="molecule type" value="Genomic_DNA"/>
</dbReference>
<evidence type="ECO:0000259" key="1">
    <source>
        <dbReference type="Pfam" id="PF13452"/>
    </source>
</evidence>
<proteinExistence type="predicted"/>
<dbReference type="AlphaFoldDB" id="A0A381YEP9"/>
<name>A0A381YEP9_9ZZZZ</name>
<dbReference type="SUPFAM" id="SSF54637">
    <property type="entry name" value="Thioesterase/thiol ester dehydrase-isomerase"/>
    <property type="match status" value="1"/>
</dbReference>
<feature type="domain" description="FAS1-like dehydratase" evidence="1">
    <location>
        <begin position="2"/>
        <end position="119"/>
    </location>
</feature>
<reference evidence="2" key="1">
    <citation type="submission" date="2018-05" db="EMBL/GenBank/DDBJ databases">
        <authorList>
            <person name="Lanie J.A."/>
            <person name="Ng W.-L."/>
            <person name="Kazmierczak K.M."/>
            <person name="Andrzejewski T.M."/>
            <person name="Davidsen T.M."/>
            <person name="Wayne K.J."/>
            <person name="Tettelin H."/>
            <person name="Glass J.I."/>
            <person name="Rusch D."/>
            <person name="Podicherti R."/>
            <person name="Tsui H.-C.T."/>
            <person name="Winkler M.E."/>
        </authorList>
    </citation>
    <scope>NUCLEOTIDE SEQUENCE</scope>
</reference>
<protein>
    <recommendedName>
        <fullName evidence="1">FAS1-like dehydratase domain-containing protein</fullName>
    </recommendedName>
</protein>
<dbReference type="Gene3D" id="3.10.129.10">
    <property type="entry name" value="Hotdog Thioesterase"/>
    <property type="match status" value="1"/>
</dbReference>
<sequence length="137" mass="15364">VENGNPLFWDGEVAAELTDGPVAPPTMLSVWFRPHHWSPGLTEPAVPLQAHFDLKEDLGLPEAIISSNTNVFHQPVRVGDRVRSRQVLRSISEPKTTHLGRGRFWVVDVEYLNQDDAIVGVESYTAFGYRRDDGESQ</sequence>
<organism evidence="2">
    <name type="scientific">marine metagenome</name>
    <dbReference type="NCBI Taxonomy" id="408172"/>
    <lineage>
        <taxon>unclassified sequences</taxon>
        <taxon>metagenomes</taxon>
        <taxon>ecological metagenomes</taxon>
    </lineage>
</organism>
<evidence type="ECO:0000313" key="2">
    <source>
        <dbReference type="EMBL" id="SVA75082.1"/>
    </source>
</evidence>
<dbReference type="InterPro" id="IPR029069">
    <property type="entry name" value="HotDog_dom_sf"/>
</dbReference>
<dbReference type="Pfam" id="PF13452">
    <property type="entry name" value="FAS1_DH_region"/>
    <property type="match status" value="1"/>
</dbReference>
<accession>A0A381YEP9</accession>
<gene>
    <name evidence="2" type="ORF">METZ01_LOCUS127936</name>
</gene>